<gene>
    <name evidence="12" type="ORF">QCA50_008474</name>
</gene>
<evidence type="ECO:0000256" key="3">
    <source>
        <dbReference type="ARBA" id="ARBA00009352"/>
    </source>
</evidence>
<feature type="compositionally biased region" description="Basic and acidic residues" evidence="11">
    <location>
        <begin position="288"/>
        <end position="300"/>
    </location>
</feature>
<feature type="compositionally biased region" description="Basic and acidic residues" evidence="11">
    <location>
        <begin position="620"/>
        <end position="636"/>
    </location>
</feature>
<comment type="function">
    <text evidence="10">Component of the signal recognition particle (SRP) complex, a ribonucleoprotein complex that mediates the cotranslational targeting of secretory and membrane proteins to the endoplasmic reticulum (ER). The SRP complex interacts with the signal sequence in nascent secretory and membrane proteins and directs them to the membrane of the ER.</text>
</comment>
<dbReference type="GO" id="GO:0008312">
    <property type="term" value="F:7S RNA binding"/>
    <property type="evidence" value="ECO:0007669"/>
    <property type="project" value="InterPro"/>
</dbReference>
<organism evidence="12 13">
    <name type="scientific">Cerrena zonata</name>
    <dbReference type="NCBI Taxonomy" id="2478898"/>
    <lineage>
        <taxon>Eukaryota</taxon>
        <taxon>Fungi</taxon>
        <taxon>Dikarya</taxon>
        <taxon>Basidiomycota</taxon>
        <taxon>Agaricomycotina</taxon>
        <taxon>Agaricomycetes</taxon>
        <taxon>Polyporales</taxon>
        <taxon>Cerrenaceae</taxon>
        <taxon>Cerrena</taxon>
    </lineage>
</organism>
<evidence type="ECO:0000256" key="6">
    <source>
        <dbReference type="ARBA" id="ARBA00023135"/>
    </source>
</evidence>
<keyword evidence="4 10" id="KW-0963">Cytoplasm</keyword>
<dbReference type="GO" id="GO:0005730">
    <property type="term" value="C:nucleolus"/>
    <property type="evidence" value="ECO:0007669"/>
    <property type="project" value="UniProtKB-SubCell"/>
</dbReference>
<dbReference type="AlphaFoldDB" id="A0AAW0GDA0"/>
<dbReference type="PANTHER" id="PTHR12860">
    <property type="entry name" value="SIGNAL RECOGNITION PARTICLE 68 KDA PROTEIN"/>
    <property type="match status" value="1"/>
</dbReference>
<evidence type="ECO:0000313" key="12">
    <source>
        <dbReference type="EMBL" id="KAK7688104.1"/>
    </source>
</evidence>
<evidence type="ECO:0000256" key="10">
    <source>
        <dbReference type="PIRNR" id="PIRNR038995"/>
    </source>
</evidence>
<feature type="region of interest" description="Disordered" evidence="11">
    <location>
        <begin position="608"/>
        <end position="662"/>
    </location>
</feature>
<keyword evidence="5 10" id="KW-0694">RNA-binding</keyword>
<proteinExistence type="inferred from homology"/>
<evidence type="ECO:0000313" key="13">
    <source>
        <dbReference type="Proteomes" id="UP001385951"/>
    </source>
</evidence>
<comment type="similarity">
    <text evidence="3 10">Belongs to the SRP68 family.</text>
</comment>
<keyword evidence="13" id="KW-1185">Reference proteome</keyword>
<dbReference type="GO" id="GO:0030942">
    <property type="term" value="F:endoplasmic reticulum signal peptide binding"/>
    <property type="evidence" value="ECO:0007669"/>
    <property type="project" value="InterPro"/>
</dbReference>
<dbReference type="GO" id="GO:0005786">
    <property type="term" value="C:signal recognition particle, endoplasmic reticulum targeting"/>
    <property type="evidence" value="ECO:0007669"/>
    <property type="project" value="UniProtKB-KW"/>
</dbReference>
<sequence length="662" mass="73217">MLEAVVNFKALLLANEQRNAYGLRYNDYERYRKHCANRTHRLRASLKMTHGKGKEFKKLPPVKVESLRDGYLQLLLFEAERAWTYSREISAQAANPNNNEKASALRRNATSRFRRAVNWATQLLSHCQALYAVNRLSAEDLLQATIYTLTLNGRFLSSRFDYDSALVQLAVARSLLDELAVRAVTSRNQALATAFADEIGPEIRYCAHELGNAKAYDVDGIVSEISLENKNEIVDGCDGIVKKLEEENAGGAEAERKKLRPVLWEGEPIPVRNPELVDVLLRVQDAENKLQETPSEKPNTESRAPNGKKGKIGKGARSKKGVAAYDAVLHALSDAEEVARKLVETQQLSGGTSTNPTGARDVHFLHAYIVYQLLAHRIQRDLLLISTLLHQSQSSSHHPHNKGNVAGPSKPKKEHVDARLFPAVVKLLDTIIQSLTQMRTLSIVDDSPDLATAVDIRVAFTKGRRCRYLARCYTPVKKYAESLTLTQHGSIHLREARSILTLLPSSDGDPITTGDPAFYPLTVESIAQLENELSEDSLQCKKDWFAFNGGAADIEEGSLKAHKKPLFFDIALNYVQLDMERLQERAGKQVAPAAHAHAAAITAPVQKLKPAQTETQTLPGDRKTVASRAKVEDTIDRPQTPEPSASAGGGLSSLLGGWWGRK</sequence>
<evidence type="ECO:0000256" key="1">
    <source>
        <dbReference type="ARBA" id="ARBA00004496"/>
    </source>
</evidence>
<evidence type="ECO:0000256" key="9">
    <source>
        <dbReference type="ARBA" id="ARBA00029498"/>
    </source>
</evidence>
<comment type="caution">
    <text evidence="12">The sequence shown here is derived from an EMBL/GenBank/DDBJ whole genome shotgun (WGS) entry which is preliminary data.</text>
</comment>
<dbReference type="GO" id="GO:0006614">
    <property type="term" value="P:SRP-dependent cotranslational protein targeting to membrane"/>
    <property type="evidence" value="ECO:0007669"/>
    <property type="project" value="InterPro"/>
</dbReference>
<dbReference type="InterPro" id="IPR038253">
    <property type="entry name" value="SRP68_N_sf"/>
</dbReference>
<dbReference type="GO" id="GO:0005047">
    <property type="term" value="F:signal recognition particle binding"/>
    <property type="evidence" value="ECO:0007669"/>
    <property type="project" value="InterPro"/>
</dbReference>
<evidence type="ECO:0000256" key="4">
    <source>
        <dbReference type="ARBA" id="ARBA00022490"/>
    </source>
</evidence>
<feature type="compositionally biased region" description="Basic residues" evidence="11">
    <location>
        <begin position="306"/>
        <end position="316"/>
    </location>
</feature>
<evidence type="ECO:0000256" key="2">
    <source>
        <dbReference type="ARBA" id="ARBA00004604"/>
    </source>
</evidence>
<dbReference type="Gene3D" id="1.10.3450.40">
    <property type="entry name" value="Signal recognition particle, SRP68 subunit, RNA-binding domain"/>
    <property type="match status" value="1"/>
</dbReference>
<protein>
    <recommendedName>
        <fullName evidence="9 10">Signal recognition particle subunit SRP68</fullName>
        <shortName evidence="10">SRP68</shortName>
    </recommendedName>
</protein>
<comment type="subcellular location">
    <subcellularLocation>
        <location evidence="1 10">Cytoplasm</location>
    </subcellularLocation>
    <subcellularLocation>
        <location evidence="2">Nucleus</location>
        <location evidence="2">Nucleolus</location>
    </subcellularLocation>
</comment>
<keyword evidence="7" id="KW-0539">Nucleus</keyword>
<dbReference type="PIRSF" id="PIRSF038995">
    <property type="entry name" value="SRP68"/>
    <property type="match status" value="1"/>
</dbReference>
<dbReference type="PANTHER" id="PTHR12860:SF0">
    <property type="entry name" value="SIGNAL RECOGNITION PARTICLE SUBUNIT SRP68"/>
    <property type="match status" value="1"/>
</dbReference>
<evidence type="ECO:0000256" key="7">
    <source>
        <dbReference type="ARBA" id="ARBA00023242"/>
    </source>
</evidence>
<dbReference type="EMBL" id="JASBNA010000011">
    <property type="protein sequence ID" value="KAK7688104.1"/>
    <property type="molecule type" value="Genomic_DNA"/>
</dbReference>
<dbReference type="Proteomes" id="UP001385951">
    <property type="component" value="Unassembled WGS sequence"/>
</dbReference>
<dbReference type="InterPro" id="IPR026258">
    <property type="entry name" value="SRP68"/>
</dbReference>
<evidence type="ECO:0000256" key="5">
    <source>
        <dbReference type="ARBA" id="ARBA00022884"/>
    </source>
</evidence>
<feature type="region of interest" description="Disordered" evidence="11">
    <location>
        <begin position="288"/>
        <end position="316"/>
    </location>
</feature>
<dbReference type="CDD" id="cd15481">
    <property type="entry name" value="SRP68-RBD"/>
    <property type="match status" value="1"/>
</dbReference>
<keyword evidence="8 10" id="KW-0687">Ribonucleoprotein</keyword>
<keyword evidence="6 10" id="KW-0733">Signal recognition particle</keyword>
<feature type="region of interest" description="Disordered" evidence="11">
    <location>
        <begin position="393"/>
        <end position="412"/>
    </location>
</feature>
<name>A0AAW0GDA0_9APHY</name>
<dbReference type="Pfam" id="PF16969">
    <property type="entry name" value="SRP68"/>
    <property type="match status" value="1"/>
</dbReference>
<reference evidence="12 13" key="1">
    <citation type="submission" date="2022-09" db="EMBL/GenBank/DDBJ databases">
        <authorList>
            <person name="Palmer J.M."/>
        </authorList>
    </citation>
    <scope>NUCLEOTIDE SEQUENCE [LARGE SCALE GENOMIC DNA]</scope>
    <source>
        <strain evidence="12 13">DSM 7382</strain>
    </source>
</reference>
<dbReference type="InterPro" id="IPR034652">
    <property type="entry name" value="SRP68-RBD"/>
</dbReference>
<feature type="compositionally biased region" description="Gly residues" evidence="11">
    <location>
        <begin position="647"/>
        <end position="662"/>
    </location>
</feature>
<evidence type="ECO:0000256" key="11">
    <source>
        <dbReference type="SAM" id="MobiDB-lite"/>
    </source>
</evidence>
<evidence type="ECO:0000256" key="8">
    <source>
        <dbReference type="ARBA" id="ARBA00023274"/>
    </source>
</evidence>
<accession>A0AAW0GDA0</accession>